<comment type="caution">
    <text evidence="1">The sequence shown here is derived from an EMBL/GenBank/DDBJ whole genome shotgun (WGS) entry which is preliminary data.</text>
</comment>
<name>A0A177LWL1_METMH</name>
<reference evidence="1 2" key="1">
    <citation type="submission" date="2016-03" db="EMBL/GenBank/DDBJ databases">
        <authorList>
            <person name="Ploux O."/>
        </authorList>
    </citation>
    <scope>NUCLEOTIDE SEQUENCE [LARGE SCALE GENOMIC DNA]</scope>
    <source>
        <strain evidence="1 2">R-45371</strain>
    </source>
</reference>
<organism evidence="1 2">
    <name type="scientific">Methylomonas methanica</name>
    <dbReference type="NCBI Taxonomy" id="421"/>
    <lineage>
        <taxon>Bacteria</taxon>
        <taxon>Pseudomonadati</taxon>
        <taxon>Pseudomonadota</taxon>
        <taxon>Gammaproteobacteria</taxon>
        <taxon>Methylococcales</taxon>
        <taxon>Methylococcaceae</taxon>
        <taxon>Methylomonas</taxon>
    </lineage>
</organism>
<dbReference type="RefSeq" id="WP_064038528.1">
    <property type="nucleotide sequence ID" value="NZ_LUUH01000095.1"/>
</dbReference>
<evidence type="ECO:0000313" key="1">
    <source>
        <dbReference type="EMBL" id="OAH97855.1"/>
    </source>
</evidence>
<proteinExistence type="predicted"/>
<evidence type="ECO:0000313" key="2">
    <source>
        <dbReference type="Proteomes" id="UP000077763"/>
    </source>
</evidence>
<dbReference type="EMBL" id="LUUH01000095">
    <property type="protein sequence ID" value="OAH97855.1"/>
    <property type="molecule type" value="Genomic_DNA"/>
</dbReference>
<accession>A0A177LWL1</accession>
<protein>
    <submittedName>
        <fullName evidence="1">Uncharacterized protein</fullName>
    </submittedName>
</protein>
<gene>
    <name evidence="1" type="ORF">A1353_22575</name>
</gene>
<dbReference type="AlphaFoldDB" id="A0A177LWL1"/>
<dbReference type="Proteomes" id="UP000077763">
    <property type="component" value="Unassembled WGS sequence"/>
</dbReference>
<sequence length="114" mass="13078">MRFALRVIRMQIGYPADLSARRPRYFRYENRPWFSPSGPAYRLFKFAPGEFVRGQKKVSKEKSTRMPLSSLDTSLCLALRVRCMQIGYPADLSVQKLLCSARQAGENPCAICRV</sequence>